<gene>
    <name evidence="2" type="ORF">I306_06298</name>
</gene>
<accession>A0ABR5BLZ3</accession>
<organism evidence="2 3">
    <name type="scientific">Cryptococcus gattii EJB2</name>
    <dbReference type="NCBI Taxonomy" id="1296103"/>
    <lineage>
        <taxon>Eukaryota</taxon>
        <taxon>Fungi</taxon>
        <taxon>Dikarya</taxon>
        <taxon>Basidiomycota</taxon>
        <taxon>Agaricomycotina</taxon>
        <taxon>Tremellomycetes</taxon>
        <taxon>Tremellales</taxon>
        <taxon>Cryptococcaceae</taxon>
        <taxon>Cryptococcus</taxon>
        <taxon>Cryptococcus gattii species complex</taxon>
    </lineage>
</organism>
<evidence type="ECO:0000313" key="3">
    <source>
        <dbReference type="Proteomes" id="UP000054272"/>
    </source>
</evidence>
<keyword evidence="3" id="KW-1185">Reference proteome</keyword>
<sequence>MDVADHWHGLAYNNLVCEVVELLITCCRRGRGTPTDNTSYRHQDYSFRRKEDSPKLEDGICKVSKQQETNS</sequence>
<reference evidence="2 3" key="1">
    <citation type="submission" date="2015-01" db="EMBL/GenBank/DDBJ databases">
        <title>The Genome Sequence of Cryptococcus gattii EJB2.</title>
        <authorList>
            <consortium name="The Broad Institute Genomics Platform"/>
            <person name="Cuomo C."/>
            <person name="Litvintseva A."/>
            <person name="Chen Y."/>
            <person name="Heitman J."/>
            <person name="Sun S."/>
            <person name="Springer D."/>
            <person name="Dromer F."/>
            <person name="Young S."/>
            <person name="Zeng Q."/>
            <person name="Gargeya S."/>
            <person name="Abouelleil A."/>
            <person name="Alvarado L."/>
            <person name="Chapman S.B."/>
            <person name="Gainer-Dewar J."/>
            <person name="Goldberg J."/>
            <person name="Griggs A."/>
            <person name="Gujja S."/>
            <person name="Hansen M."/>
            <person name="Howarth C."/>
            <person name="Imamovic A."/>
            <person name="Larimer J."/>
            <person name="Murphy C."/>
            <person name="Naylor J."/>
            <person name="Pearson M."/>
            <person name="Priest M."/>
            <person name="Roberts A."/>
            <person name="Saif S."/>
            <person name="Shea T."/>
            <person name="Sykes S."/>
            <person name="Wortman J."/>
            <person name="Nusbaum C."/>
            <person name="Birren B."/>
        </authorList>
    </citation>
    <scope>NUCLEOTIDE SEQUENCE [LARGE SCALE GENOMIC DNA]</scope>
    <source>
        <strain evidence="2 3">EJB2</strain>
    </source>
</reference>
<proteinExistence type="predicted"/>
<dbReference type="Proteomes" id="UP000054272">
    <property type="component" value="Unassembled WGS sequence"/>
</dbReference>
<feature type="compositionally biased region" description="Basic and acidic residues" evidence="1">
    <location>
        <begin position="39"/>
        <end position="60"/>
    </location>
</feature>
<evidence type="ECO:0000313" key="2">
    <source>
        <dbReference type="EMBL" id="KIR76678.1"/>
    </source>
</evidence>
<dbReference type="EMBL" id="KN848782">
    <property type="protein sequence ID" value="KIR76678.1"/>
    <property type="molecule type" value="Genomic_DNA"/>
</dbReference>
<name>A0ABR5BLZ3_9TREE</name>
<protein>
    <submittedName>
        <fullName evidence="2">Uncharacterized protein</fullName>
    </submittedName>
</protein>
<evidence type="ECO:0000256" key="1">
    <source>
        <dbReference type="SAM" id="MobiDB-lite"/>
    </source>
</evidence>
<feature type="region of interest" description="Disordered" evidence="1">
    <location>
        <begin position="30"/>
        <end position="71"/>
    </location>
</feature>